<dbReference type="KEGG" id="snq:CP978_18185"/>
<keyword evidence="5" id="KW-0547">Nucleotide-binding</keyword>
<feature type="region of interest" description="Disordered" evidence="9">
    <location>
        <begin position="33"/>
        <end position="63"/>
    </location>
</feature>
<dbReference type="GO" id="GO:0005886">
    <property type="term" value="C:plasma membrane"/>
    <property type="evidence" value="ECO:0007669"/>
    <property type="project" value="UniProtKB-SubCell"/>
</dbReference>
<keyword evidence="6" id="KW-0067">ATP-binding</keyword>
<feature type="domain" description="Polysaccharide chain length determinant N-terminal" evidence="11">
    <location>
        <begin position="122"/>
        <end position="210"/>
    </location>
</feature>
<evidence type="ECO:0000313" key="13">
    <source>
        <dbReference type="Proteomes" id="UP000325763"/>
    </source>
</evidence>
<evidence type="ECO:0000256" key="7">
    <source>
        <dbReference type="ARBA" id="ARBA00022989"/>
    </source>
</evidence>
<dbReference type="SUPFAM" id="SSF52540">
    <property type="entry name" value="P-loop containing nucleoside triphosphate hydrolases"/>
    <property type="match status" value="1"/>
</dbReference>
<reference evidence="12 13" key="1">
    <citation type="submission" date="2017-09" db="EMBL/GenBank/DDBJ databases">
        <title>Streptomyces genome completion.</title>
        <authorList>
            <person name="Lee N."/>
            <person name="Cho B.-K."/>
        </authorList>
    </citation>
    <scope>NUCLEOTIDE SEQUENCE [LARGE SCALE GENOMIC DNA]</scope>
    <source>
        <strain evidence="12 13">ATCC 14899</strain>
    </source>
</reference>
<dbReference type="GO" id="GO:0005524">
    <property type="term" value="F:ATP binding"/>
    <property type="evidence" value="ECO:0007669"/>
    <property type="project" value="UniProtKB-KW"/>
</dbReference>
<evidence type="ECO:0000256" key="8">
    <source>
        <dbReference type="ARBA" id="ARBA00023136"/>
    </source>
</evidence>
<dbReference type="Gene3D" id="3.40.50.300">
    <property type="entry name" value="P-loop containing nucleotide triphosphate hydrolases"/>
    <property type="match status" value="1"/>
</dbReference>
<dbReference type="PANTHER" id="PTHR32309:SF13">
    <property type="entry name" value="FERRIC ENTEROBACTIN TRANSPORT PROTEIN FEPE"/>
    <property type="match status" value="1"/>
</dbReference>
<dbReference type="AlphaFoldDB" id="A0A5P2W7D1"/>
<keyword evidence="8 10" id="KW-0472">Membrane</keyword>
<dbReference type="PANTHER" id="PTHR32309">
    <property type="entry name" value="TYROSINE-PROTEIN KINASE"/>
    <property type="match status" value="1"/>
</dbReference>
<dbReference type="InterPro" id="IPR050445">
    <property type="entry name" value="Bact_polysacc_biosynth/exp"/>
</dbReference>
<dbReference type="InterPro" id="IPR005702">
    <property type="entry name" value="Wzc-like_C"/>
</dbReference>
<evidence type="ECO:0000256" key="10">
    <source>
        <dbReference type="SAM" id="Phobius"/>
    </source>
</evidence>
<dbReference type="EMBL" id="CP023747">
    <property type="protein sequence ID" value="QEV40216.1"/>
    <property type="molecule type" value="Genomic_DNA"/>
</dbReference>
<dbReference type="GO" id="GO:0004715">
    <property type="term" value="F:non-membrane spanning protein tyrosine kinase activity"/>
    <property type="evidence" value="ECO:0007669"/>
    <property type="project" value="UniProtKB-EC"/>
</dbReference>
<dbReference type="Pfam" id="PF02706">
    <property type="entry name" value="Wzz"/>
    <property type="match status" value="1"/>
</dbReference>
<evidence type="ECO:0000259" key="11">
    <source>
        <dbReference type="Pfam" id="PF02706"/>
    </source>
</evidence>
<comment type="similarity">
    <text evidence="2">Belongs to the CpsC/CapA family.</text>
</comment>
<keyword evidence="7 10" id="KW-1133">Transmembrane helix</keyword>
<evidence type="ECO:0000256" key="6">
    <source>
        <dbReference type="ARBA" id="ARBA00022840"/>
    </source>
</evidence>
<keyword evidence="12" id="KW-0418">Kinase</keyword>
<dbReference type="InterPro" id="IPR027417">
    <property type="entry name" value="P-loop_NTPase"/>
</dbReference>
<evidence type="ECO:0000256" key="9">
    <source>
        <dbReference type="SAM" id="MobiDB-lite"/>
    </source>
</evidence>
<accession>A0A5P2W7D1</accession>
<organism evidence="12 13">
    <name type="scientific">Streptomyces nodosus</name>
    <dbReference type="NCBI Taxonomy" id="40318"/>
    <lineage>
        <taxon>Bacteria</taxon>
        <taxon>Bacillati</taxon>
        <taxon>Actinomycetota</taxon>
        <taxon>Actinomycetes</taxon>
        <taxon>Kitasatosporales</taxon>
        <taxon>Streptomycetaceae</taxon>
        <taxon>Streptomyces</taxon>
    </lineage>
</organism>
<evidence type="ECO:0000256" key="2">
    <source>
        <dbReference type="ARBA" id="ARBA00006683"/>
    </source>
</evidence>
<evidence type="ECO:0000256" key="5">
    <source>
        <dbReference type="ARBA" id="ARBA00022741"/>
    </source>
</evidence>
<feature type="compositionally biased region" description="Low complexity" evidence="9">
    <location>
        <begin position="587"/>
        <end position="596"/>
    </location>
</feature>
<gene>
    <name evidence="12" type="ORF">CP978_18185</name>
</gene>
<feature type="region of interest" description="Disordered" evidence="9">
    <location>
        <begin position="262"/>
        <end position="307"/>
    </location>
</feature>
<dbReference type="EC" id="2.7.10.2" evidence="12"/>
<sequence>MPARANRTAGRERMRTTLGQNLPVIRARCVPGRSATPFDTAPGAVSRPYGRPRVPARQPPPAVRRTATLGALTRPPAQGRATGRQGVAPPLGAHESLSSAPCIGNTMSRFGWFPRSHEGCVLDLHGFLKALARRWPIVLLCLVLAVGAALAATNLSTPVYEARAQLFVATRTGDDTAQLNQGQSFSQARVQSYAEIVTTRQVTEPVVKQLRLHTTPEELASRISAVAPLNTVLIDITVRDTAPRRAASTANAVAKRFSAVVERLETPKRTPGPQRQGKNRRTESATSPVSLGITQEATAPATPVSPRPMLNLGVGVLGGLLLGAGFVALRETLDTTLKTTEALGRFTELPGLGAIPYDRSAPRNPLVTADVHSKRAEAFRKLRTNLQFSQVDDPPRIIVVTSSVPGEGKTNTAVNLALSLSEAGVSTCLVDGDLRRPCVARTFGLVQDAGLTTVLIGQARTEDVMQQAGGRLSVLASGAVPPNPTELLASARMEEVLRELADTFEVVIVDSAPLLPVADTVGLASLAQGALLVVRAARTRRDQIRTAAESLDRVGVRVLGTVFNMAPIPKGDRYGAYGRYGELPAPRAAAPRQGAAVSMGARRAGEK</sequence>
<dbReference type="Proteomes" id="UP000325763">
    <property type="component" value="Chromosome"/>
</dbReference>
<evidence type="ECO:0000256" key="4">
    <source>
        <dbReference type="ARBA" id="ARBA00022692"/>
    </source>
</evidence>
<protein>
    <submittedName>
        <fullName evidence="12">Polysaccharide biosynthesis tyrosine autokinase</fullName>
        <ecNumber evidence="12">2.7.10.2</ecNumber>
    </submittedName>
</protein>
<keyword evidence="12" id="KW-0808">Transferase</keyword>
<dbReference type="NCBIfam" id="TIGR01007">
    <property type="entry name" value="eps_fam"/>
    <property type="match status" value="1"/>
</dbReference>
<evidence type="ECO:0000256" key="1">
    <source>
        <dbReference type="ARBA" id="ARBA00004651"/>
    </source>
</evidence>
<evidence type="ECO:0000256" key="3">
    <source>
        <dbReference type="ARBA" id="ARBA00022475"/>
    </source>
</evidence>
<proteinExistence type="inferred from homology"/>
<dbReference type="InterPro" id="IPR003856">
    <property type="entry name" value="LPS_length_determ_N"/>
</dbReference>
<dbReference type="InterPro" id="IPR033756">
    <property type="entry name" value="YlxH/NBP35"/>
</dbReference>
<keyword evidence="3" id="KW-1003">Cell membrane</keyword>
<name>A0A5P2W7D1_9ACTN</name>
<dbReference type="CDD" id="cd05387">
    <property type="entry name" value="BY-kinase"/>
    <property type="match status" value="1"/>
</dbReference>
<feature type="transmembrane region" description="Helical" evidence="10">
    <location>
        <begin position="137"/>
        <end position="155"/>
    </location>
</feature>
<feature type="region of interest" description="Disordered" evidence="9">
    <location>
        <begin position="587"/>
        <end position="607"/>
    </location>
</feature>
<comment type="subcellular location">
    <subcellularLocation>
        <location evidence="1">Cell membrane</location>
        <topology evidence="1">Multi-pass membrane protein</topology>
    </subcellularLocation>
</comment>
<keyword evidence="4 10" id="KW-0812">Transmembrane</keyword>
<evidence type="ECO:0000313" key="12">
    <source>
        <dbReference type="EMBL" id="QEV40216.1"/>
    </source>
</evidence>
<dbReference type="Pfam" id="PF10609">
    <property type="entry name" value="ParA"/>
    <property type="match status" value="1"/>
</dbReference>
<feature type="compositionally biased region" description="Polar residues" evidence="9">
    <location>
        <begin position="284"/>
        <end position="297"/>
    </location>
</feature>